<dbReference type="KEGG" id="sze:AW14_00460"/>
<keyword evidence="1" id="KW-0472">Membrane</keyword>
<evidence type="ECO:0000313" key="2">
    <source>
        <dbReference type="EMBL" id="AJR04698.1"/>
    </source>
</evidence>
<protein>
    <submittedName>
        <fullName evidence="2">Uncharacterized protein</fullName>
    </submittedName>
</protein>
<dbReference type="Proteomes" id="UP000032229">
    <property type="component" value="Chromosome"/>
</dbReference>
<dbReference type="Pfam" id="PF20108">
    <property type="entry name" value="DUF6498"/>
    <property type="match status" value="1"/>
</dbReference>
<dbReference type="STRING" id="1454006.AW14_00460"/>
<feature type="transmembrane region" description="Helical" evidence="1">
    <location>
        <begin position="123"/>
        <end position="142"/>
    </location>
</feature>
<dbReference type="HOGENOM" id="CLU_1174451_0_0_10"/>
<evidence type="ECO:0000313" key="3">
    <source>
        <dbReference type="Proteomes" id="UP000032229"/>
    </source>
</evidence>
<gene>
    <name evidence="2" type="ORF">AW14_00460</name>
</gene>
<dbReference type="EMBL" id="CP007202">
    <property type="protein sequence ID" value="AJR04698.1"/>
    <property type="molecule type" value="Genomic_DNA"/>
</dbReference>
<keyword evidence="1" id="KW-1133">Transmembrane helix</keyword>
<accession>A0A0C5WCC3</accession>
<sequence>MLASVFIPNRYNAFAWLNILFLILLICLGKIAPYAVVFGYFLETIIIGLFNIVKMILASKKDDSGSSIWFLVPFFIFHYGMFVAVQSVFAFVIIGIGGQSFINEPFDLIDNYTKIVSLEGMEYILPLFVITQLLKLIFDFVLTNKNRVFTASEIMTKPYVRIFIQQFVVILAMFFIMFSESGVIAAVLLVLFRGVVDFFMAAIREHQVLLDRVVDKIYDGKTSKEKLRKQLLLFSE</sequence>
<keyword evidence="3" id="KW-1185">Reference proteome</keyword>
<feature type="transmembrane region" description="Helical" evidence="1">
    <location>
        <begin position="69"/>
        <end position="96"/>
    </location>
</feature>
<dbReference type="OrthoDB" id="1200986at2"/>
<reference evidence="2 3" key="1">
    <citation type="submission" date="2014-02" db="EMBL/GenBank/DDBJ databases">
        <authorList>
            <person name="Young C.-C."/>
            <person name="Hameed A."/>
            <person name="Huang H.-C."/>
            <person name="Shahina M."/>
        </authorList>
    </citation>
    <scope>NUCLEOTIDE SEQUENCE [LARGE SCALE GENOMIC DNA]</scope>
    <source>
        <strain evidence="2 3">CC-SAMT-1</strain>
    </source>
</reference>
<evidence type="ECO:0000256" key="1">
    <source>
        <dbReference type="SAM" id="Phobius"/>
    </source>
</evidence>
<name>A0A0C5WCC3_9FLAO</name>
<proteinExistence type="predicted"/>
<feature type="transmembrane region" description="Helical" evidence="1">
    <location>
        <begin position="162"/>
        <end position="178"/>
    </location>
</feature>
<feature type="transmembrane region" description="Helical" evidence="1">
    <location>
        <begin position="38"/>
        <end position="57"/>
    </location>
</feature>
<dbReference type="InterPro" id="IPR045466">
    <property type="entry name" value="DUF6498"/>
</dbReference>
<dbReference type="RefSeq" id="WP_044637019.1">
    <property type="nucleotide sequence ID" value="NZ_CP007202.1"/>
</dbReference>
<keyword evidence="1" id="KW-0812">Transmembrane</keyword>
<dbReference type="AlphaFoldDB" id="A0A0C5WCC3"/>
<dbReference type="PATRIC" id="fig|1454006.5.peg.85"/>
<organism evidence="2 3">
    <name type="scientific">Siansivirga zeaxanthinifaciens CC-SAMT-1</name>
    <dbReference type="NCBI Taxonomy" id="1454006"/>
    <lineage>
        <taxon>Bacteria</taxon>
        <taxon>Pseudomonadati</taxon>
        <taxon>Bacteroidota</taxon>
        <taxon>Flavobacteriia</taxon>
        <taxon>Flavobacteriales</taxon>
        <taxon>Flavobacteriaceae</taxon>
        <taxon>Siansivirga</taxon>
    </lineage>
</organism>
<feature type="transmembrane region" description="Helical" evidence="1">
    <location>
        <begin position="12"/>
        <end position="32"/>
    </location>
</feature>